<dbReference type="Pfam" id="PF11974">
    <property type="entry name" value="bMG3"/>
    <property type="match status" value="1"/>
</dbReference>
<dbReference type="PANTHER" id="PTHR40094">
    <property type="entry name" value="ALPHA-2-MACROGLOBULIN HOMOLOG"/>
    <property type="match status" value="1"/>
</dbReference>
<dbReference type="Pfam" id="PF01835">
    <property type="entry name" value="MG2"/>
    <property type="match status" value="1"/>
</dbReference>
<evidence type="ECO:0000313" key="7">
    <source>
        <dbReference type="EMBL" id="KTC86786.1"/>
    </source>
</evidence>
<dbReference type="InterPro" id="IPR051802">
    <property type="entry name" value="YfhM-like"/>
</dbReference>
<evidence type="ECO:0000313" key="8">
    <source>
        <dbReference type="Proteomes" id="UP000054742"/>
    </source>
</evidence>
<feature type="domain" description="Alpha-2-macroglobulin" evidence="6">
    <location>
        <begin position="1291"/>
        <end position="1383"/>
    </location>
</feature>
<dbReference type="InterPro" id="IPR008930">
    <property type="entry name" value="Terpenoid_cyclase/PrenylTrfase"/>
</dbReference>
<feature type="compositionally biased region" description="Low complexity" evidence="3">
    <location>
        <begin position="110"/>
        <end position="122"/>
    </location>
</feature>
<comment type="caution">
    <text evidence="7">The sequence shown here is derived from an EMBL/GenBank/DDBJ whole genome shotgun (WGS) entry which is preliminary data.</text>
</comment>
<evidence type="ECO:0000256" key="3">
    <source>
        <dbReference type="SAM" id="MobiDB-lite"/>
    </source>
</evidence>
<accession>A0A0W0STT1</accession>
<evidence type="ECO:0000259" key="5">
    <source>
        <dbReference type="SMART" id="SM01359"/>
    </source>
</evidence>
<dbReference type="EMBL" id="LNXV01000004">
    <property type="protein sequence ID" value="KTC86786.1"/>
    <property type="molecule type" value="Genomic_DNA"/>
</dbReference>
<keyword evidence="4" id="KW-0472">Membrane</keyword>
<dbReference type="CDD" id="cd02891">
    <property type="entry name" value="A2M_like"/>
    <property type="match status" value="1"/>
</dbReference>
<gene>
    <name evidence="7" type="ORF">Lbru_0727</name>
</gene>
<dbReference type="Gene3D" id="2.60.40.10">
    <property type="entry name" value="Immunoglobulins"/>
    <property type="match status" value="1"/>
</dbReference>
<dbReference type="RefSeq" id="WP_058440806.1">
    <property type="nucleotide sequence ID" value="NZ_CAAAHU010000022.1"/>
</dbReference>
<keyword evidence="2" id="KW-0732">Signal</keyword>
<dbReference type="SUPFAM" id="SSF48239">
    <property type="entry name" value="Terpenoid cyclases/Protein prenyltransferases"/>
    <property type="match status" value="1"/>
</dbReference>
<dbReference type="InterPro" id="IPR041246">
    <property type="entry name" value="Bact_MG10"/>
</dbReference>
<dbReference type="InterPro" id="IPR013783">
    <property type="entry name" value="Ig-like_fold"/>
</dbReference>
<dbReference type="SMART" id="SM01359">
    <property type="entry name" value="A2M_N_2"/>
    <property type="match status" value="1"/>
</dbReference>
<dbReference type="Pfam" id="PF00207">
    <property type="entry name" value="A2M"/>
    <property type="match status" value="1"/>
</dbReference>
<evidence type="ECO:0000259" key="6">
    <source>
        <dbReference type="SMART" id="SM01360"/>
    </source>
</evidence>
<evidence type="ECO:0000256" key="1">
    <source>
        <dbReference type="ARBA" id="ARBA00010556"/>
    </source>
</evidence>
<proteinExistence type="inferred from homology"/>
<name>A0A0W0STT1_9GAMM</name>
<evidence type="ECO:0000256" key="2">
    <source>
        <dbReference type="ARBA" id="ARBA00022729"/>
    </source>
</evidence>
<evidence type="ECO:0008006" key="9">
    <source>
        <dbReference type="Google" id="ProtNLM"/>
    </source>
</evidence>
<dbReference type="Gene3D" id="2.60.40.1930">
    <property type="match status" value="1"/>
</dbReference>
<comment type="similarity">
    <text evidence="1">Belongs to the protease inhibitor I39 (alpha-2-macroglobulin) family. Bacterial alpha-2-macroglobulin subfamily.</text>
</comment>
<dbReference type="InterPro" id="IPR011625">
    <property type="entry name" value="A2M_N_BRD"/>
</dbReference>
<sequence length="1946" mass="215637">MNKQSRFRIFAAVSVFFALIFGRLNWTSPPWVSSLRYQATSRPKTFWGGMVGIIVLLAAAGYGYYWYKNLPKPQLVTASITSPKITPIEDDKLVPDNLVIDFGIDTSSTDADSNANANTDSNRNSDDSNESEEENSFTAKSVAPLKQIGKDVTEGIEVQPAVKGTWVWESDSRLVFTPDEDWPAGQTYRIHFAKDFFAPEASMEGYDYSFATQPFEAKISEFSFYQDPVNPKIRQAIATINFNFPVDPTSFENKTSLILEAMKKGSLDLNAQHFKFNVTYDTHKRVAYLRSEPLSLPEISRYLVLNINEGLKSLKGPGETTATVDKNLLLPDVSNYFKVSETAASIIRNEQDRPEQILTVETSLGVTEAELKKSLHVYLLPENYPATVSEEEKKNYAWQNPGEVSASILKLSSPLSLQAIPADRNFATLHSYKFTAQTPRYIYLKIDKGTRGFGDFVLNNDYATIIKVPEYPKEISFLHKGALLALNSEKKLSVLIRGLPAVKFNFARVLPSDINQLVTQTQGDFNNPYFINQNFNQQNISQIFSEIQQFDASDLTKQQYTALDFAKYLSTTTNISGPQGLFLLQATGWDTQNNSPLDAKASRLVLITDLGLVVKDNRDGSHDVFVQSITGGVPLANVNVSVLGKNGLPLLTYTTDAQGRATFPTLTDFIDDREPVVYLASLGNDVSFIPYNNSNRQLNFSRFDIGGIYTNYQDQHSLSAYLFSDRGIYRPGDVAHIGLIVRQAYAQPQPAGLMVEATVTDPRGATIRDEKFTLDASGYAAFDLETNAASPTGQYSINLYIVKDQHPDSLLGSTSIRVAEFQPDRMRIKSNFSANPTEGWISPAGLTAEVQLWNLYGAPAVDRRVGGKILLSPKRVEFKKYPDYVFSDPLVDPNKLTKVFTDTLADVKTDDKGEARFNLNLERFDKATYQLTFFGEGFEAEGGRSVTTQSTALVSPLPYFIGYKPDGDLGYIKQNSQRSVHFIAVNPQLNQQAISDLKLQLVSLHPVTTLVKKPNGTYQYQSIIQTTVISTNPFTINGQGTDFPLPTQQIGDFAVNILDKNNVELSHLKFSIVGASQLPLAKNAELSIKLNKEEFKAGEDIELQITAPYTGAGLITIERDKVYSTQWFKTSTTSSVQKIYIPEDFQGNGYVNVAFVRDWNSPDIFISPLSYSVTPFSVDHDSHNVHITLNTPELGRPGEPFTINYSSDKPGKIIVFAVDEGILQVANYTTPDPLSFFFQKRALEVLTQQTVDQILPQYIQERELSAVGGDGGEELLAKHLNPFKRKTDLPVAYWSGIIDTDSTPRQLTYNVPDYFNGTLKVMAVAVATDSVGATATESQIRGNFVINPNAPTFVAPGDTFEITASIANNVKDSGQDAKVNIQLSTTPSLEIIGPANSTLTIGEGREQTVRFKIKATPSLGSAKITLVASAGGKSSSMDTTLSIRPATAFMTSITSGGSKDNKKSLTIERQLYSEYRNVNAALSTSPMILVTGLQQYLDSYPYGCTEQLTSKSFPLLAMANQPWFTKNLADINDKVMNTIQLLGLRQMSNGSFSYWPGAGDNYSNNFSSVYAMHFLTEARAQGYNVPNEMFSAGLGYLRDLAAQNASNLDMARIQAYATYILTRNEIVTTNYLTNLQLYLEKEQAQSWQQDITGAYIAATYQLLKSFSEANQLIDKYKIQTQSAVSTDFYDSNIANAQYLYLIARHFPERLPKVSNKLVMQLVSAINSDEINTILSGYTSLALSAYGQSSPVEAGTFTISEALADKTQKILNTADSNYAQANIDEDAKQVDFNNPNKQMFFYQLIQAGFDKKSPDKATGKGLEVYREYRDNKGNVITSVSLGSEIEVHIQIRTLEDRYLYNVAIEDLLPGGFEVIRDSVSNGNINYADIREDRVIFFTGVDSTAKEIVYRIKATNTGNYQVPAVFAESMYDPSIKANSAAGTIEVTK</sequence>
<keyword evidence="4" id="KW-0812">Transmembrane</keyword>
<dbReference type="Gene3D" id="1.50.10.20">
    <property type="match status" value="1"/>
</dbReference>
<dbReference type="InterPro" id="IPR001599">
    <property type="entry name" value="Macroglobln_a2"/>
</dbReference>
<protein>
    <recommendedName>
        <fullName evidence="9">Alpha-2-macroglobulin</fullName>
    </recommendedName>
</protein>
<evidence type="ECO:0000256" key="4">
    <source>
        <dbReference type="SAM" id="Phobius"/>
    </source>
</evidence>
<keyword evidence="8" id="KW-1185">Reference proteome</keyword>
<dbReference type="Pfam" id="PF17972">
    <property type="entry name" value="bMG5"/>
    <property type="match status" value="1"/>
</dbReference>
<feature type="domain" description="Alpha-2-macroglobulin bait region" evidence="5">
    <location>
        <begin position="1086"/>
        <end position="1225"/>
    </location>
</feature>
<dbReference type="GO" id="GO:0004866">
    <property type="term" value="F:endopeptidase inhibitor activity"/>
    <property type="evidence" value="ECO:0007669"/>
    <property type="project" value="InterPro"/>
</dbReference>
<feature type="transmembrane region" description="Helical" evidence="4">
    <location>
        <begin position="46"/>
        <end position="67"/>
    </location>
</feature>
<dbReference type="InterPro" id="IPR002890">
    <property type="entry name" value="MG2"/>
</dbReference>
<dbReference type="Proteomes" id="UP000054742">
    <property type="component" value="Unassembled WGS sequence"/>
</dbReference>
<dbReference type="Gene3D" id="2.60.40.3710">
    <property type="match status" value="1"/>
</dbReference>
<dbReference type="Pfam" id="PF17973">
    <property type="entry name" value="bMG10"/>
    <property type="match status" value="1"/>
</dbReference>
<organism evidence="7 8">
    <name type="scientific">Legionella brunensis</name>
    <dbReference type="NCBI Taxonomy" id="29422"/>
    <lineage>
        <taxon>Bacteria</taxon>
        <taxon>Pseudomonadati</taxon>
        <taxon>Pseudomonadota</taxon>
        <taxon>Gammaproteobacteria</taxon>
        <taxon>Legionellales</taxon>
        <taxon>Legionellaceae</taxon>
        <taxon>Legionella</taxon>
    </lineage>
</organism>
<dbReference type="Pfam" id="PF07703">
    <property type="entry name" value="A2M_BRD"/>
    <property type="match status" value="1"/>
</dbReference>
<feature type="region of interest" description="Disordered" evidence="3">
    <location>
        <begin position="110"/>
        <end position="140"/>
    </location>
</feature>
<dbReference type="InterPro" id="IPR021868">
    <property type="entry name" value="Alpha_2_Macroglob_MG3"/>
</dbReference>
<dbReference type="OrthoDB" id="9767116at2"/>
<keyword evidence="4" id="KW-1133">Transmembrane helix</keyword>
<dbReference type="STRING" id="29422.Lbru_0727"/>
<dbReference type="PATRIC" id="fig|29422.6.peg.761"/>
<reference evidence="7 8" key="1">
    <citation type="submission" date="2015-11" db="EMBL/GenBank/DDBJ databases">
        <title>Genomic analysis of 38 Legionella species identifies large and diverse effector repertoires.</title>
        <authorList>
            <person name="Burstein D."/>
            <person name="Amaro F."/>
            <person name="Zusman T."/>
            <person name="Lifshitz Z."/>
            <person name="Cohen O."/>
            <person name="Gilbert J.A."/>
            <person name="Pupko T."/>
            <person name="Shuman H.A."/>
            <person name="Segal G."/>
        </authorList>
    </citation>
    <scope>NUCLEOTIDE SEQUENCE [LARGE SCALE GENOMIC DNA]</scope>
    <source>
        <strain evidence="7 8">ATCC 43878</strain>
    </source>
</reference>
<dbReference type="PANTHER" id="PTHR40094:SF1">
    <property type="entry name" value="UBIQUITIN DOMAIN-CONTAINING PROTEIN"/>
    <property type="match status" value="1"/>
</dbReference>
<dbReference type="SMART" id="SM01360">
    <property type="entry name" value="A2M"/>
    <property type="match status" value="1"/>
</dbReference>
<dbReference type="InterPro" id="IPR041203">
    <property type="entry name" value="Bact_A2M_MG5"/>
</dbReference>